<reference evidence="2" key="1">
    <citation type="submission" date="2018-05" db="EMBL/GenBank/DDBJ databases">
        <authorList>
            <person name="Lanie J.A."/>
            <person name="Ng W.-L."/>
            <person name="Kazmierczak K.M."/>
            <person name="Andrzejewski T.M."/>
            <person name="Davidsen T.M."/>
            <person name="Wayne K.J."/>
            <person name="Tettelin H."/>
            <person name="Glass J.I."/>
            <person name="Rusch D."/>
            <person name="Podicherti R."/>
            <person name="Tsui H.-C.T."/>
            <person name="Winkler M.E."/>
        </authorList>
    </citation>
    <scope>NUCLEOTIDE SEQUENCE</scope>
</reference>
<name>A0A383EHH7_9ZZZZ</name>
<dbReference type="InterPro" id="IPR013320">
    <property type="entry name" value="ConA-like_dom_sf"/>
</dbReference>
<sequence length="231" mass="23801">AIELKAGGDLTIAPGVLLSANGGNGRTDGYQSQHGGGGSGGAIRLVAKNIYNKGLIQATGGNRSAGGGRVVLASTQTIDRGVISVGSGSIAEVRPPIVSGPTTVYMSYRGPGTIEIEKKAKTKPNNLLGHWHFDNGTANDSSGNEFHGVASATSIYSVDTWDGQGMSANLGGNNFVIVSDGSTESTFDGGSAFSVTTWVKGWPNGSWEPFISKRGEGGQGWQLRRRSNSAD</sequence>
<proteinExistence type="predicted"/>
<feature type="region of interest" description="Disordered" evidence="1">
    <location>
        <begin position="211"/>
        <end position="231"/>
    </location>
</feature>
<organism evidence="2">
    <name type="scientific">marine metagenome</name>
    <dbReference type="NCBI Taxonomy" id="408172"/>
    <lineage>
        <taxon>unclassified sequences</taxon>
        <taxon>metagenomes</taxon>
        <taxon>ecological metagenomes</taxon>
    </lineage>
</organism>
<feature type="non-terminal residue" evidence="2">
    <location>
        <position position="231"/>
    </location>
</feature>
<dbReference type="EMBL" id="UINC01225642">
    <property type="protein sequence ID" value="SVE55800.1"/>
    <property type="molecule type" value="Genomic_DNA"/>
</dbReference>
<evidence type="ECO:0000256" key="1">
    <source>
        <dbReference type="SAM" id="MobiDB-lite"/>
    </source>
</evidence>
<accession>A0A383EHH7</accession>
<protein>
    <submittedName>
        <fullName evidence="2">Uncharacterized protein</fullName>
    </submittedName>
</protein>
<dbReference type="SUPFAM" id="SSF49899">
    <property type="entry name" value="Concanavalin A-like lectins/glucanases"/>
    <property type="match status" value="1"/>
</dbReference>
<gene>
    <name evidence="2" type="ORF">METZ01_LOCUS508654</name>
</gene>
<dbReference type="AlphaFoldDB" id="A0A383EHH7"/>
<dbReference type="Gene3D" id="2.60.120.200">
    <property type="match status" value="1"/>
</dbReference>
<evidence type="ECO:0000313" key="2">
    <source>
        <dbReference type="EMBL" id="SVE55800.1"/>
    </source>
</evidence>
<feature type="non-terminal residue" evidence="2">
    <location>
        <position position="1"/>
    </location>
</feature>